<gene>
    <name evidence="2" type="ORF">ATK30_0813</name>
</gene>
<evidence type="ECO:0000313" key="2">
    <source>
        <dbReference type="EMBL" id="PKV99824.1"/>
    </source>
</evidence>
<dbReference type="Proteomes" id="UP000233750">
    <property type="component" value="Unassembled WGS sequence"/>
</dbReference>
<comment type="caution">
    <text evidence="2">The sequence shown here is derived from an EMBL/GenBank/DDBJ whole genome shotgun (WGS) entry which is preliminary data.</text>
</comment>
<evidence type="ECO:0000256" key="1">
    <source>
        <dbReference type="SAM" id="MobiDB-lite"/>
    </source>
</evidence>
<dbReference type="EMBL" id="PJMY01000002">
    <property type="protein sequence ID" value="PKV99824.1"/>
    <property type="molecule type" value="Genomic_DNA"/>
</dbReference>
<name>A0A2N3X128_9PSEU</name>
<organism evidence="2 3">
    <name type="scientific">Amycolatopsis echigonensis</name>
    <dbReference type="NCBI Taxonomy" id="2576905"/>
    <lineage>
        <taxon>Bacteria</taxon>
        <taxon>Bacillati</taxon>
        <taxon>Actinomycetota</taxon>
        <taxon>Actinomycetes</taxon>
        <taxon>Pseudonocardiales</taxon>
        <taxon>Pseudonocardiaceae</taxon>
        <taxon>Amycolatopsis</taxon>
    </lineage>
</organism>
<reference evidence="2 3" key="1">
    <citation type="submission" date="2017-12" db="EMBL/GenBank/DDBJ databases">
        <title>Sequencing the genomes of 1000 Actinobacteria strains.</title>
        <authorList>
            <person name="Klenk H.-P."/>
        </authorList>
    </citation>
    <scope>NUCLEOTIDE SEQUENCE [LARGE SCALE GENOMIC DNA]</scope>
    <source>
        <strain evidence="2 3">DSM 45165</strain>
    </source>
</reference>
<protein>
    <submittedName>
        <fullName evidence="2">Uncharacterized protein</fullName>
    </submittedName>
</protein>
<accession>A0A2N3X128</accession>
<keyword evidence="3" id="KW-1185">Reference proteome</keyword>
<dbReference type="AlphaFoldDB" id="A0A2N3X128"/>
<proteinExistence type="predicted"/>
<feature type="region of interest" description="Disordered" evidence="1">
    <location>
        <begin position="154"/>
        <end position="179"/>
    </location>
</feature>
<feature type="region of interest" description="Disordered" evidence="1">
    <location>
        <begin position="80"/>
        <end position="140"/>
    </location>
</feature>
<evidence type="ECO:0000313" key="3">
    <source>
        <dbReference type="Proteomes" id="UP000233750"/>
    </source>
</evidence>
<feature type="region of interest" description="Disordered" evidence="1">
    <location>
        <begin position="1"/>
        <end position="23"/>
    </location>
</feature>
<feature type="compositionally biased region" description="Gly residues" evidence="1">
    <location>
        <begin position="128"/>
        <end position="139"/>
    </location>
</feature>
<sequence>MIEEGWTLSPATTVTGAGRGGSVGASRDAVLALLTGVPANDESRLPRAGSRDGAPVRSCRYHLLTCSLVLRSGKRVRAVGAASHSGGGGDRSRAPTRRAVRARSPLTAWDSGSRRDDASSPRWRRVGAGPGGRSCGGRGRVAEEPKLAATIASNSARTHAGSAQIRSAKRAGPTSRGHARSLPAVRAMLVPSISITPQLCVHQVLTDTFLIVSTVDYVKAPLEVPWFGECRVRVRSTRGVRGRPARDQY</sequence>